<name>A0AA37T469_9ALTE</name>
<dbReference type="CDD" id="cd02440">
    <property type="entry name" value="AdoMet_MTases"/>
    <property type="match status" value="1"/>
</dbReference>
<reference evidence="2" key="2">
    <citation type="submission" date="2023-01" db="EMBL/GenBank/DDBJ databases">
        <title>Draft genome sequence of Agaribacter marinus strain NBRC 110023.</title>
        <authorList>
            <person name="Sun Q."/>
            <person name="Mori K."/>
        </authorList>
    </citation>
    <scope>NUCLEOTIDE SEQUENCE</scope>
    <source>
        <strain evidence="2">NBRC 110023</strain>
    </source>
</reference>
<dbReference type="InterPro" id="IPR029063">
    <property type="entry name" value="SAM-dependent_MTases_sf"/>
</dbReference>
<keyword evidence="3" id="KW-1185">Reference proteome</keyword>
<dbReference type="AlphaFoldDB" id="A0AA37T469"/>
<organism evidence="2 3">
    <name type="scientific">Agaribacter marinus</name>
    <dbReference type="NCBI Taxonomy" id="1431249"/>
    <lineage>
        <taxon>Bacteria</taxon>
        <taxon>Pseudomonadati</taxon>
        <taxon>Pseudomonadota</taxon>
        <taxon>Gammaproteobacteria</taxon>
        <taxon>Alteromonadales</taxon>
        <taxon>Alteromonadaceae</taxon>
        <taxon>Agaribacter</taxon>
    </lineage>
</organism>
<evidence type="ECO:0000313" key="2">
    <source>
        <dbReference type="EMBL" id="GLR71230.1"/>
    </source>
</evidence>
<gene>
    <name evidence="2" type="ORF">GCM10007852_21380</name>
</gene>
<dbReference type="PANTHER" id="PTHR43861">
    <property type="entry name" value="TRANS-ACONITATE 2-METHYLTRANSFERASE-RELATED"/>
    <property type="match status" value="1"/>
</dbReference>
<proteinExistence type="predicted"/>
<dbReference type="RefSeq" id="WP_284217521.1">
    <property type="nucleotide sequence ID" value="NZ_BSOT01000005.1"/>
</dbReference>
<dbReference type="Gene3D" id="3.40.50.150">
    <property type="entry name" value="Vaccinia Virus protein VP39"/>
    <property type="match status" value="1"/>
</dbReference>
<dbReference type="InterPro" id="IPR025714">
    <property type="entry name" value="Methyltranfer_dom"/>
</dbReference>
<evidence type="ECO:0000313" key="3">
    <source>
        <dbReference type="Proteomes" id="UP001156601"/>
    </source>
</evidence>
<dbReference type="Proteomes" id="UP001156601">
    <property type="component" value="Unassembled WGS sequence"/>
</dbReference>
<dbReference type="Pfam" id="PF13847">
    <property type="entry name" value="Methyltransf_31"/>
    <property type="match status" value="1"/>
</dbReference>
<accession>A0AA37T469</accession>
<dbReference type="SUPFAM" id="SSF53335">
    <property type="entry name" value="S-adenosyl-L-methionine-dependent methyltransferases"/>
    <property type="match status" value="1"/>
</dbReference>
<feature type="domain" description="Methyltransferase" evidence="1">
    <location>
        <begin position="38"/>
        <end position="147"/>
    </location>
</feature>
<dbReference type="EMBL" id="BSOT01000005">
    <property type="protein sequence ID" value="GLR71230.1"/>
    <property type="molecule type" value="Genomic_DNA"/>
</dbReference>
<reference evidence="2" key="1">
    <citation type="journal article" date="2014" name="Int. J. Syst. Evol. Microbiol.">
        <title>Complete genome sequence of Corynebacterium casei LMG S-19264T (=DSM 44701T), isolated from a smear-ripened cheese.</title>
        <authorList>
            <consortium name="US DOE Joint Genome Institute (JGI-PGF)"/>
            <person name="Walter F."/>
            <person name="Albersmeier A."/>
            <person name="Kalinowski J."/>
            <person name="Ruckert C."/>
        </authorList>
    </citation>
    <scope>NUCLEOTIDE SEQUENCE</scope>
    <source>
        <strain evidence="2">NBRC 110023</strain>
    </source>
</reference>
<sequence length="215" mass="24351">MNKSEGFWDSASKNYDKTEERFEYIHSKSRENTKKFLKSSDIVLDYGCGTGTAACQFSNQVKEIHAIDISSKMIEIAKGKASAAKVENIQFEQSDIFDSKYSKESYDVIMAFNMLHTVPSPQNVMQRINELLKPDGLFISVTPCLRQRMSFLVRLQIQLVRVLCKLGLIPIPIRRITSADVDDLLKAGRFQSIASEEIYKDASSYFVVAKKLGKT</sequence>
<protein>
    <recommendedName>
        <fullName evidence="1">Methyltransferase domain-containing protein</fullName>
    </recommendedName>
</protein>
<comment type="caution">
    <text evidence="2">The sequence shown here is derived from an EMBL/GenBank/DDBJ whole genome shotgun (WGS) entry which is preliminary data.</text>
</comment>
<evidence type="ECO:0000259" key="1">
    <source>
        <dbReference type="Pfam" id="PF13847"/>
    </source>
</evidence>